<accession>A0ABP1G2V3</accession>
<reference evidence="2 3" key="1">
    <citation type="submission" date="2024-06" db="EMBL/GenBank/DDBJ databases">
        <authorList>
            <person name="Kraege A."/>
            <person name="Thomma B."/>
        </authorList>
    </citation>
    <scope>NUCLEOTIDE SEQUENCE [LARGE SCALE GENOMIC DNA]</scope>
</reference>
<evidence type="ECO:0000256" key="1">
    <source>
        <dbReference type="SAM" id="MobiDB-lite"/>
    </source>
</evidence>
<dbReference type="Proteomes" id="UP001497392">
    <property type="component" value="Unassembled WGS sequence"/>
</dbReference>
<proteinExistence type="predicted"/>
<organism evidence="2 3">
    <name type="scientific">Coccomyxa viridis</name>
    <dbReference type="NCBI Taxonomy" id="1274662"/>
    <lineage>
        <taxon>Eukaryota</taxon>
        <taxon>Viridiplantae</taxon>
        <taxon>Chlorophyta</taxon>
        <taxon>core chlorophytes</taxon>
        <taxon>Trebouxiophyceae</taxon>
        <taxon>Trebouxiophyceae incertae sedis</taxon>
        <taxon>Coccomyxaceae</taxon>
        <taxon>Coccomyxa</taxon>
    </lineage>
</organism>
<dbReference type="EMBL" id="CAXHTA020000011">
    <property type="protein sequence ID" value="CAL5224743.1"/>
    <property type="molecule type" value="Genomic_DNA"/>
</dbReference>
<protein>
    <submittedName>
        <fullName evidence="2">G7476 protein</fullName>
    </submittedName>
</protein>
<keyword evidence="3" id="KW-1185">Reference proteome</keyword>
<evidence type="ECO:0000313" key="3">
    <source>
        <dbReference type="Proteomes" id="UP001497392"/>
    </source>
</evidence>
<comment type="caution">
    <text evidence="2">The sequence shown here is derived from an EMBL/GenBank/DDBJ whole genome shotgun (WGS) entry which is preliminary data.</text>
</comment>
<sequence length="481" mass="53877">MERGWLDKLEACKGFDNGQKAELRGRLLALQSVGVNPNVTLMESDEDIRRCLDGLYNAHTRPKLTLREVMGVILPKVERPSTPQEPPSTTQHPLPKSFGIVLSWPDFRKGSQALYGSLNNTDRLYTVPTYDFVDGALSNSKATEVPMVSQWLAESKTVLQPSAKPCSSFDKGEWDFELKRGDRLEDRLHNTEKIEAIVRVVQEAFGDAVFDKAPLLALTNYDVTIFLKRSQDVKDKRLWASEPIWFDDTSPPPQVFWLYGLQTAHQLQGWKERLPRADVPANRKRKLIAEEQAKGASSASRHVRPRKATVSSPRQACHPLHKGHGMELWPSAALHLADDLIDLGLEETVLLSELEFGGLINIGSYANTFKGVLERRSVAIKIFNTKKSGAIAAYASEKHAYLQLKTLQGEAIPYLWRSGLLAHTSAPVIVTSLEGNALDEDHPVPKDLHWPMRKALRALHAGAWEYLAYDHDPREGYGNPS</sequence>
<evidence type="ECO:0000313" key="2">
    <source>
        <dbReference type="EMBL" id="CAL5224743.1"/>
    </source>
</evidence>
<dbReference type="InterPro" id="IPR052396">
    <property type="entry name" value="Meiotic_Drive_Suppr_Kinase"/>
</dbReference>
<dbReference type="PANTHER" id="PTHR37171">
    <property type="entry name" value="SERINE/THREONINE-PROTEIN KINASE YRZF-RELATED"/>
    <property type="match status" value="1"/>
</dbReference>
<dbReference type="PANTHER" id="PTHR37171:SF1">
    <property type="entry name" value="SERINE_THREONINE-PROTEIN KINASE YRZF-RELATED"/>
    <property type="match status" value="1"/>
</dbReference>
<gene>
    <name evidence="2" type="primary">g7476</name>
    <name evidence="2" type="ORF">VP750_LOCUS6402</name>
</gene>
<name>A0ABP1G2V3_9CHLO</name>
<feature type="region of interest" description="Disordered" evidence="1">
    <location>
        <begin position="294"/>
        <end position="317"/>
    </location>
</feature>